<feature type="compositionally biased region" description="Basic residues" evidence="1">
    <location>
        <begin position="15"/>
        <end position="32"/>
    </location>
</feature>
<evidence type="ECO:0000313" key="2">
    <source>
        <dbReference type="EMBL" id="PUZ61824.1"/>
    </source>
</evidence>
<dbReference type="Proteomes" id="UP000244336">
    <property type="component" value="Chromosome 4"/>
</dbReference>
<feature type="compositionally biased region" description="Low complexity" evidence="1">
    <location>
        <begin position="130"/>
        <end position="156"/>
    </location>
</feature>
<reference evidence="2 3" key="1">
    <citation type="submission" date="2018-04" db="EMBL/GenBank/DDBJ databases">
        <title>WGS assembly of Panicum hallii var. hallii HAL2.</title>
        <authorList>
            <person name="Lovell J."/>
            <person name="Jenkins J."/>
            <person name="Lowry D."/>
            <person name="Mamidi S."/>
            <person name="Sreedasyam A."/>
            <person name="Weng X."/>
            <person name="Barry K."/>
            <person name="Bonette J."/>
            <person name="Campitelli B."/>
            <person name="Daum C."/>
            <person name="Gordon S."/>
            <person name="Gould B."/>
            <person name="Lipzen A."/>
            <person name="MacQueen A."/>
            <person name="Palacio-Mejia J."/>
            <person name="Plott C."/>
            <person name="Shakirov E."/>
            <person name="Shu S."/>
            <person name="Yoshinaga Y."/>
            <person name="Zane M."/>
            <person name="Rokhsar D."/>
            <person name="Grimwood J."/>
            <person name="Schmutz J."/>
            <person name="Juenger T."/>
        </authorList>
    </citation>
    <scope>NUCLEOTIDE SEQUENCE [LARGE SCALE GENOMIC DNA]</scope>
    <source>
        <strain evidence="3">cv. HAL2</strain>
    </source>
</reference>
<name>A0A2T7E1Y5_9POAL</name>
<feature type="region of interest" description="Disordered" evidence="1">
    <location>
        <begin position="216"/>
        <end position="241"/>
    </location>
</feature>
<evidence type="ECO:0000313" key="3">
    <source>
        <dbReference type="Proteomes" id="UP000244336"/>
    </source>
</evidence>
<gene>
    <name evidence="2" type="ORF">GQ55_4G308500</name>
</gene>
<organism evidence="2 3">
    <name type="scientific">Panicum hallii var. hallii</name>
    <dbReference type="NCBI Taxonomy" id="1504633"/>
    <lineage>
        <taxon>Eukaryota</taxon>
        <taxon>Viridiplantae</taxon>
        <taxon>Streptophyta</taxon>
        <taxon>Embryophyta</taxon>
        <taxon>Tracheophyta</taxon>
        <taxon>Spermatophyta</taxon>
        <taxon>Magnoliopsida</taxon>
        <taxon>Liliopsida</taxon>
        <taxon>Poales</taxon>
        <taxon>Poaceae</taxon>
        <taxon>PACMAD clade</taxon>
        <taxon>Panicoideae</taxon>
        <taxon>Panicodae</taxon>
        <taxon>Paniceae</taxon>
        <taxon>Panicinae</taxon>
        <taxon>Panicum</taxon>
        <taxon>Panicum sect. Panicum</taxon>
    </lineage>
</organism>
<feature type="compositionally biased region" description="Pro residues" evidence="1">
    <location>
        <begin position="101"/>
        <end position="129"/>
    </location>
</feature>
<dbReference type="Gramene" id="PUZ61824">
    <property type="protein sequence ID" value="PUZ61824"/>
    <property type="gene ID" value="GQ55_4G308500"/>
</dbReference>
<keyword evidence="3" id="KW-1185">Reference proteome</keyword>
<feature type="region of interest" description="Disordered" evidence="1">
    <location>
        <begin position="1"/>
        <end position="166"/>
    </location>
</feature>
<evidence type="ECO:0000256" key="1">
    <source>
        <dbReference type="SAM" id="MobiDB-lite"/>
    </source>
</evidence>
<dbReference type="AlphaFoldDB" id="A0A2T7E1Y5"/>
<protein>
    <submittedName>
        <fullName evidence="2">Uncharacterized protein</fullName>
    </submittedName>
</protein>
<dbReference type="EMBL" id="CM009752">
    <property type="protein sequence ID" value="PUZ61824.1"/>
    <property type="molecule type" value="Genomic_DNA"/>
</dbReference>
<accession>A0A2T7E1Y5</accession>
<feature type="compositionally biased region" description="Pro residues" evidence="1">
    <location>
        <begin position="42"/>
        <end position="65"/>
    </location>
</feature>
<feature type="compositionally biased region" description="Basic residues" evidence="1">
    <location>
        <begin position="216"/>
        <end position="226"/>
    </location>
</feature>
<proteinExistence type="predicted"/>
<sequence length="250" mass="26552">MLLHPITPRPPSSYARRRMAGHNHLHSALRHGARGDAHARRPPPPHPPTACTPPPLRRPQTPSPPLRLRAPSTTTTTSWPRSRGTATATRRSACSAACVSLPPPTRPPPSPTPPPCPRSPRPSAPPTPCPSLMTSSPTASAPTGPSSPSSSTSTPPTSTPHPLPRSRALCPYVMSRLGLPPTPSTTLISSSLSPAPAAWSTPSSCSTKCVPSITHSHHIHTRRSSRHSAMMSTSKGRRRHQLHALLRLPP</sequence>
<feature type="compositionally biased region" description="Low complexity" evidence="1">
    <location>
        <begin position="66"/>
        <end position="98"/>
    </location>
</feature>